<keyword evidence="7" id="KW-1185">Reference proteome</keyword>
<keyword evidence="3" id="KW-0949">S-adenosyl-L-methionine</keyword>
<feature type="domain" description="Methyltransferase" evidence="5">
    <location>
        <begin position="83"/>
        <end position="207"/>
    </location>
</feature>
<evidence type="ECO:0000256" key="2">
    <source>
        <dbReference type="ARBA" id="ARBA00022679"/>
    </source>
</evidence>
<organism evidence="6 7">
    <name type="scientific">Triparma columacea</name>
    <dbReference type="NCBI Taxonomy" id="722753"/>
    <lineage>
        <taxon>Eukaryota</taxon>
        <taxon>Sar</taxon>
        <taxon>Stramenopiles</taxon>
        <taxon>Ochrophyta</taxon>
        <taxon>Bolidophyceae</taxon>
        <taxon>Parmales</taxon>
        <taxon>Triparmaceae</taxon>
        <taxon>Triparma</taxon>
    </lineage>
</organism>
<dbReference type="InterPro" id="IPR029063">
    <property type="entry name" value="SAM-dependent_MTases_sf"/>
</dbReference>
<dbReference type="InterPro" id="IPR025714">
    <property type="entry name" value="Methyltranfer_dom"/>
</dbReference>
<name>A0A9W7GCG4_9STRA</name>
<reference evidence="7" key="1">
    <citation type="journal article" date="2023" name="Commun. Biol.">
        <title>Genome analysis of Parmales, the sister group of diatoms, reveals the evolutionary specialization of diatoms from phago-mixotrophs to photoautotrophs.</title>
        <authorList>
            <person name="Ban H."/>
            <person name="Sato S."/>
            <person name="Yoshikawa S."/>
            <person name="Yamada K."/>
            <person name="Nakamura Y."/>
            <person name="Ichinomiya M."/>
            <person name="Sato N."/>
            <person name="Blanc-Mathieu R."/>
            <person name="Endo H."/>
            <person name="Kuwata A."/>
            <person name="Ogata H."/>
        </authorList>
    </citation>
    <scope>NUCLEOTIDE SEQUENCE [LARGE SCALE GENOMIC DNA]</scope>
</reference>
<feature type="signal peptide" evidence="4">
    <location>
        <begin position="1"/>
        <end position="23"/>
    </location>
</feature>
<keyword evidence="4" id="KW-0732">Signal</keyword>
<dbReference type="Gene3D" id="3.40.50.150">
    <property type="entry name" value="Vaccinia Virus protein VP39"/>
    <property type="match status" value="1"/>
</dbReference>
<evidence type="ECO:0000259" key="5">
    <source>
        <dbReference type="Pfam" id="PF13847"/>
    </source>
</evidence>
<evidence type="ECO:0000313" key="7">
    <source>
        <dbReference type="Proteomes" id="UP001165065"/>
    </source>
</evidence>
<dbReference type="CDD" id="cd02440">
    <property type="entry name" value="AdoMet_MTases"/>
    <property type="match status" value="1"/>
</dbReference>
<evidence type="ECO:0000256" key="4">
    <source>
        <dbReference type="SAM" id="SignalP"/>
    </source>
</evidence>
<dbReference type="AlphaFoldDB" id="A0A9W7GCG4"/>
<dbReference type="Pfam" id="PF13847">
    <property type="entry name" value="Methyltransf_31"/>
    <property type="match status" value="1"/>
</dbReference>
<keyword evidence="1" id="KW-0489">Methyltransferase</keyword>
<dbReference type="GO" id="GO:0008168">
    <property type="term" value="F:methyltransferase activity"/>
    <property type="evidence" value="ECO:0007669"/>
    <property type="project" value="UniProtKB-KW"/>
</dbReference>
<gene>
    <name evidence="6" type="ORF">TrCOL_g11668</name>
</gene>
<feature type="chain" id="PRO_5040859146" description="Methyltransferase domain-containing protein" evidence="4">
    <location>
        <begin position="24"/>
        <end position="446"/>
    </location>
</feature>
<protein>
    <recommendedName>
        <fullName evidence="5">Methyltransferase domain-containing protein</fullName>
    </recommendedName>
</protein>
<dbReference type="PANTHER" id="PTHR43464:SF19">
    <property type="entry name" value="UBIQUINONE BIOSYNTHESIS O-METHYLTRANSFERASE, MITOCHONDRIAL"/>
    <property type="match status" value="1"/>
</dbReference>
<evidence type="ECO:0000313" key="6">
    <source>
        <dbReference type="EMBL" id="GMI40038.1"/>
    </source>
</evidence>
<dbReference type="PANTHER" id="PTHR43464">
    <property type="entry name" value="METHYLTRANSFERASE"/>
    <property type="match status" value="1"/>
</dbReference>
<sequence length="446" mass="50467">MGCCCCKQLLSIVLLVIVVLVQGLDNIDDVETKHNRKNLVNQYSMFPYPMRERTDSFGINSVDLPTVSYWCFEGRYSSVWRRPDLRILDAGGGTGDSTLTLAQQLHDIGNLDARIVHLDLSPTSQAITKERAEYHEIGHMVEFALGSFLDEDLMASLGTFDFIVCHGVLHHQADPGAGLRALKLALRPGGAINIMVYGDLGRTGIYDVQRMMRLMKESESSDEQWSPQLDEQEEVDSLRDLLGALPETSRVRRNEPFWESVEGEVATGAGAFDLFLHSQDRAYTVRELYEWVEGEAGLTMVGFNEGGLYKPALWLSPSASDELLERVNDLDERRKMDMAELLHGAIQRHSFYVEDGEKREIPEVMPMAIPCLPRRGQIHMDFDIIKQHNDFTVDVSMDVSYASSVLPKPTMVEYKKVSALIQYPWIFGDCQKTFTDIWRGLPEDLH</sequence>
<accession>A0A9W7GCG4</accession>
<dbReference type="EMBL" id="BRYA01000117">
    <property type="protein sequence ID" value="GMI40038.1"/>
    <property type="molecule type" value="Genomic_DNA"/>
</dbReference>
<dbReference type="GO" id="GO:0032259">
    <property type="term" value="P:methylation"/>
    <property type="evidence" value="ECO:0007669"/>
    <property type="project" value="UniProtKB-KW"/>
</dbReference>
<evidence type="ECO:0000256" key="3">
    <source>
        <dbReference type="ARBA" id="ARBA00022691"/>
    </source>
</evidence>
<dbReference type="Proteomes" id="UP001165065">
    <property type="component" value="Unassembled WGS sequence"/>
</dbReference>
<dbReference type="SUPFAM" id="SSF53335">
    <property type="entry name" value="S-adenosyl-L-methionine-dependent methyltransferases"/>
    <property type="match status" value="1"/>
</dbReference>
<proteinExistence type="predicted"/>
<evidence type="ECO:0000256" key="1">
    <source>
        <dbReference type="ARBA" id="ARBA00022603"/>
    </source>
</evidence>
<comment type="caution">
    <text evidence="6">The sequence shown here is derived from an EMBL/GenBank/DDBJ whole genome shotgun (WGS) entry which is preliminary data.</text>
</comment>
<dbReference type="OrthoDB" id="195556at2759"/>
<keyword evidence="2" id="KW-0808">Transferase</keyword>